<protein>
    <submittedName>
        <fullName evidence="2">Uncharacterized protein</fullName>
    </submittedName>
</protein>
<evidence type="ECO:0000313" key="3">
    <source>
        <dbReference type="Proteomes" id="UP000326532"/>
    </source>
</evidence>
<dbReference type="VEuPathDB" id="FungiDB:BDV34DRAFT_185662"/>
<keyword evidence="1" id="KW-1133">Transmembrane helix</keyword>
<organism evidence="2 3">
    <name type="scientific">Aspergillus parasiticus</name>
    <dbReference type="NCBI Taxonomy" id="5067"/>
    <lineage>
        <taxon>Eukaryota</taxon>
        <taxon>Fungi</taxon>
        <taxon>Dikarya</taxon>
        <taxon>Ascomycota</taxon>
        <taxon>Pezizomycotina</taxon>
        <taxon>Eurotiomycetes</taxon>
        <taxon>Eurotiomycetidae</taxon>
        <taxon>Eurotiales</taxon>
        <taxon>Aspergillaceae</taxon>
        <taxon>Aspergillus</taxon>
        <taxon>Aspergillus subgen. Circumdati</taxon>
    </lineage>
</organism>
<evidence type="ECO:0000256" key="1">
    <source>
        <dbReference type="SAM" id="Phobius"/>
    </source>
</evidence>
<dbReference type="AlphaFoldDB" id="A0A5N6E206"/>
<keyword evidence="1" id="KW-0812">Transmembrane</keyword>
<proteinExistence type="predicted"/>
<keyword evidence="3" id="KW-1185">Reference proteome</keyword>
<feature type="transmembrane region" description="Helical" evidence="1">
    <location>
        <begin position="43"/>
        <end position="61"/>
    </location>
</feature>
<feature type="non-terminal residue" evidence="2">
    <location>
        <position position="1"/>
    </location>
</feature>
<dbReference type="EMBL" id="ML734939">
    <property type="protein sequence ID" value="KAB8211389.1"/>
    <property type="molecule type" value="Genomic_DNA"/>
</dbReference>
<reference evidence="2 3" key="1">
    <citation type="submission" date="2019-04" db="EMBL/GenBank/DDBJ databases">
        <title>Fungal friends and foes A comparative genomics study of 23 Aspergillus species from section Flavi.</title>
        <authorList>
            <consortium name="DOE Joint Genome Institute"/>
            <person name="Kjaerbolling I."/>
            <person name="Vesth T.C."/>
            <person name="Frisvad J.C."/>
            <person name="Nybo J.L."/>
            <person name="Theobald S."/>
            <person name="Kildgaard S."/>
            <person name="Petersen T.I."/>
            <person name="Kuo A."/>
            <person name="Sato A."/>
            <person name="Lyhne E.K."/>
            <person name="Kogle M.E."/>
            <person name="Wiebenga A."/>
            <person name="Kun R.S."/>
            <person name="Lubbers R.J."/>
            <person name="Makela M.R."/>
            <person name="Barry K."/>
            <person name="Chovatia M."/>
            <person name="Clum A."/>
            <person name="Daum C."/>
            <person name="Haridas S."/>
            <person name="He G."/>
            <person name="LaButti K."/>
            <person name="Lipzen A."/>
            <person name="Mondo S."/>
            <person name="Pangilinan J."/>
            <person name="Riley R."/>
            <person name="Salamov A."/>
            <person name="Simmons B.A."/>
            <person name="Magnuson J.K."/>
            <person name="Henrissat B."/>
            <person name="Mortensen U.H."/>
            <person name="Larsen T.O."/>
            <person name="De vries R.P."/>
            <person name="Grigoriev I.V."/>
            <person name="Machida M."/>
            <person name="Baker S.E."/>
            <person name="Andersen M.R."/>
        </authorList>
    </citation>
    <scope>NUCLEOTIDE SEQUENCE [LARGE SCALE GENOMIC DNA]</scope>
    <source>
        <strain evidence="2 3">CBS 117618</strain>
    </source>
</reference>
<sequence length="65" mass="7645">DCYFAKIINRMWQSTNETNRPSISFSGVASCIKDYNDMSYKSWMLATISIIASTYYTIQLYRRIL</sequence>
<dbReference type="Proteomes" id="UP000326532">
    <property type="component" value="Unassembled WGS sequence"/>
</dbReference>
<evidence type="ECO:0000313" key="2">
    <source>
        <dbReference type="EMBL" id="KAB8211389.1"/>
    </source>
</evidence>
<name>A0A5N6E206_ASPPA</name>
<keyword evidence="1" id="KW-0472">Membrane</keyword>
<accession>A0A5N6E206</accession>
<gene>
    <name evidence="2" type="ORF">BDV34DRAFT_185662</name>
</gene>